<feature type="region of interest" description="Disordered" evidence="1">
    <location>
        <begin position="620"/>
        <end position="702"/>
    </location>
</feature>
<reference evidence="2" key="1">
    <citation type="submission" date="2023-03" db="EMBL/GenBank/DDBJ databases">
        <title>Massive genome expansion in bonnet fungi (Mycena s.s.) driven by repeated elements and novel gene families across ecological guilds.</title>
        <authorList>
            <consortium name="Lawrence Berkeley National Laboratory"/>
            <person name="Harder C.B."/>
            <person name="Miyauchi S."/>
            <person name="Viragh M."/>
            <person name="Kuo A."/>
            <person name="Thoen E."/>
            <person name="Andreopoulos B."/>
            <person name="Lu D."/>
            <person name="Skrede I."/>
            <person name="Drula E."/>
            <person name="Henrissat B."/>
            <person name="Morin E."/>
            <person name="Kohler A."/>
            <person name="Barry K."/>
            <person name="LaButti K."/>
            <person name="Morin E."/>
            <person name="Salamov A."/>
            <person name="Lipzen A."/>
            <person name="Mereny Z."/>
            <person name="Hegedus B."/>
            <person name="Baldrian P."/>
            <person name="Stursova M."/>
            <person name="Weitz H."/>
            <person name="Taylor A."/>
            <person name="Grigoriev I.V."/>
            <person name="Nagy L.G."/>
            <person name="Martin F."/>
            <person name="Kauserud H."/>
        </authorList>
    </citation>
    <scope>NUCLEOTIDE SEQUENCE</scope>
    <source>
        <strain evidence="2">CBHHK200</strain>
    </source>
</reference>
<evidence type="ECO:0000256" key="1">
    <source>
        <dbReference type="SAM" id="MobiDB-lite"/>
    </source>
</evidence>
<gene>
    <name evidence="2" type="ORF">C8F04DRAFT_1268247</name>
</gene>
<feature type="compositionally biased region" description="Low complexity" evidence="1">
    <location>
        <begin position="122"/>
        <end position="135"/>
    </location>
</feature>
<comment type="caution">
    <text evidence="2">The sequence shown here is derived from an EMBL/GenBank/DDBJ whole genome shotgun (WGS) entry which is preliminary data.</text>
</comment>
<feature type="region of interest" description="Disordered" evidence="1">
    <location>
        <begin position="1"/>
        <end position="72"/>
    </location>
</feature>
<organism evidence="2 3">
    <name type="scientific">Mycena alexandri</name>
    <dbReference type="NCBI Taxonomy" id="1745969"/>
    <lineage>
        <taxon>Eukaryota</taxon>
        <taxon>Fungi</taxon>
        <taxon>Dikarya</taxon>
        <taxon>Basidiomycota</taxon>
        <taxon>Agaricomycotina</taxon>
        <taxon>Agaricomycetes</taxon>
        <taxon>Agaricomycetidae</taxon>
        <taxon>Agaricales</taxon>
        <taxon>Marasmiineae</taxon>
        <taxon>Mycenaceae</taxon>
        <taxon>Mycena</taxon>
    </lineage>
</organism>
<feature type="compositionally biased region" description="Basic and acidic residues" evidence="1">
    <location>
        <begin position="620"/>
        <end position="677"/>
    </location>
</feature>
<protein>
    <recommendedName>
        <fullName evidence="4">Retrotransposon gag domain-containing protein</fullName>
    </recommendedName>
</protein>
<name>A0AAD6SIY7_9AGAR</name>
<dbReference type="AlphaFoldDB" id="A0AAD6SIY7"/>
<dbReference type="EMBL" id="JARJCM010000140">
    <property type="protein sequence ID" value="KAJ7026322.1"/>
    <property type="molecule type" value="Genomic_DNA"/>
</dbReference>
<evidence type="ECO:0000313" key="3">
    <source>
        <dbReference type="Proteomes" id="UP001218188"/>
    </source>
</evidence>
<feature type="region of interest" description="Disordered" evidence="1">
    <location>
        <begin position="718"/>
        <end position="762"/>
    </location>
</feature>
<keyword evidence="3" id="KW-1185">Reference proteome</keyword>
<dbReference type="Proteomes" id="UP001218188">
    <property type="component" value="Unassembled WGS sequence"/>
</dbReference>
<accession>A0AAD6SIY7</accession>
<evidence type="ECO:0008006" key="4">
    <source>
        <dbReference type="Google" id="ProtNLM"/>
    </source>
</evidence>
<feature type="compositionally biased region" description="Polar residues" evidence="1">
    <location>
        <begin position="97"/>
        <end position="110"/>
    </location>
</feature>
<evidence type="ECO:0000313" key="2">
    <source>
        <dbReference type="EMBL" id="KAJ7026322.1"/>
    </source>
</evidence>
<feature type="region of interest" description="Disordered" evidence="1">
    <location>
        <begin position="96"/>
        <end position="154"/>
    </location>
</feature>
<proteinExistence type="predicted"/>
<feature type="compositionally biased region" description="Basic and acidic residues" evidence="1">
    <location>
        <begin position="751"/>
        <end position="762"/>
    </location>
</feature>
<feature type="compositionally biased region" description="Polar residues" evidence="1">
    <location>
        <begin position="44"/>
        <end position="54"/>
    </location>
</feature>
<sequence length="982" mass="108517">MDRVSPAPAELPSTAHTEFYSAQGDGGLGPAHIAPPASDVAANTGPNTPDNQQHPLPLPPRGSVVSPPQLPEYSVYLGDDGRPFLRDASGARFEIVSENTRSRSQASSLGVPSPKHHSVLFGTSSEEPSTESGLSASTPPVATSGDHPPLDLDIDPDILSSYQLSQLNAIRGHLGSANARVLATTAIVAEYQAATEGMQEAIQALRGEVLSRVDSLHNEVNSQHSRLNRVLDDNLKIVKETGASGAQIKSILLTMNKNNGVNRSDRAPPETISAPAVAARTPLPGDVRVMVDATVSPRTENESQEDFERRAQAVLRTKENTLAAFPISREEALAADRGARLAPKPPIDYASVGSASRAHLRFEDHRDKAEFRRQRMLANTEARRNTPVAMNNSASAYVSNGGANDARDILTEFADDAADAIREIIESKLGSRITLPSDVRTPKVSDPTKYKGQDDHEVFMMEFLEKLLAWMRSNNYGGSDLDAFRVVLLQNYLGGEAHRWYVTETREFAKENGGDQPEFADLVCAMHRRFIKSSSAQRATRAFDKVTWNAELGPEKLYTDLKEAGQRMVEFPAPFVMKTRFMNELPKWISRQLRLHRGLTAEFSDYETLRTHSRQVWETEQAIKDEEKAATPDSYRRDRDRAPGGSGRRDDRYKRCDRDPGSRRDNHESVPSRDNRVRTGKPVAIPSKTSANPKGCFSCGGTDHYARDKVCPNYSENRVRDKPRVAAQRVVESYSDEDTDERSDPSSPSSESRESVDSRTAPDLDELLAMAEEEEVRVHAMRGEGPRVVRYYSMRVGETDDDLSDTESSITASSVSVGSTVGATSRTNSPITIEGYNTGPQCVVCQDCELVRRRVPATPENGLETDQEYLVCEHLSRLGTPDSPGAGEEETHFEGFEINAMGDLDFEPGVMIDITVPGTPSYRSAGDETRAHEEERTKAGLRPLTALEYYANIRWLTRYRDHSPPIRWRRMRTTWNGIVSAL</sequence>